<protein>
    <submittedName>
        <fullName evidence="2">Uncharacterized protein</fullName>
    </submittedName>
</protein>
<proteinExistence type="predicted"/>
<dbReference type="PANTHER" id="PTHR11675">
    <property type="entry name" value="N-ACETYLGALACTOSAMINYLTRANSFERASE"/>
    <property type="match status" value="1"/>
</dbReference>
<name>A0AAD9KZF2_RIDPI</name>
<evidence type="ECO:0000313" key="2">
    <source>
        <dbReference type="EMBL" id="KAK2180402.1"/>
    </source>
</evidence>
<dbReference type="GO" id="GO:0006493">
    <property type="term" value="P:protein O-linked glycosylation"/>
    <property type="evidence" value="ECO:0007669"/>
    <property type="project" value="TreeGrafter"/>
</dbReference>
<dbReference type="Proteomes" id="UP001209878">
    <property type="component" value="Unassembled WGS sequence"/>
</dbReference>
<dbReference type="Gene3D" id="3.90.550.10">
    <property type="entry name" value="Spore Coat Polysaccharide Biosynthesis Protein SpsA, Chain A"/>
    <property type="match status" value="1"/>
</dbReference>
<dbReference type="AlphaFoldDB" id="A0AAD9KZF2"/>
<dbReference type="InterPro" id="IPR029044">
    <property type="entry name" value="Nucleotide-diphossugar_trans"/>
</dbReference>
<dbReference type="PANTHER" id="PTHR11675:SF43">
    <property type="entry name" value="POLYPEPTIDE N-ACETYLGALACTOSAMINYLTRANSFERASE 1"/>
    <property type="match status" value="1"/>
</dbReference>
<dbReference type="SUPFAM" id="SSF53448">
    <property type="entry name" value="Nucleotide-diphospho-sugar transferases"/>
    <property type="match status" value="1"/>
</dbReference>
<gene>
    <name evidence="2" type="ORF">NP493_444g01037</name>
</gene>
<accession>A0AAD9KZF2</accession>
<dbReference type="GO" id="GO:0004653">
    <property type="term" value="F:polypeptide N-acetylgalactosaminyltransferase activity"/>
    <property type="evidence" value="ECO:0007669"/>
    <property type="project" value="TreeGrafter"/>
</dbReference>
<evidence type="ECO:0000256" key="1">
    <source>
        <dbReference type="ARBA" id="ARBA00023157"/>
    </source>
</evidence>
<sequence length="118" mass="13917">MCGGTVEFIPCSRVGHIFRSTIPYGFPDKKRDYHGLNCLRLARVWMDDYIRLFYYSRPTLKEADCGDISERIALRRRLKCHSFKWYLDNVYPDKFVPDTNVTAWGQVTCYFHIGDPPQ</sequence>
<keyword evidence="3" id="KW-1185">Reference proteome</keyword>
<dbReference type="EMBL" id="JAODUO010000444">
    <property type="protein sequence ID" value="KAK2180402.1"/>
    <property type="molecule type" value="Genomic_DNA"/>
</dbReference>
<keyword evidence="1" id="KW-1015">Disulfide bond</keyword>
<dbReference type="GO" id="GO:0005794">
    <property type="term" value="C:Golgi apparatus"/>
    <property type="evidence" value="ECO:0007669"/>
    <property type="project" value="TreeGrafter"/>
</dbReference>
<evidence type="ECO:0000313" key="3">
    <source>
        <dbReference type="Proteomes" id="UP001209878"/>
    </source>
</evidence>
<comment type="caution">
    <text evidence="2">The sequence shown here is derived from an EMBL/GenBank/DDBJ whole genome shotgun (WGS) entry which is preliminary data.</text>
</comment>
<reference evidence="2" key="1">
    <citation type="journal article" date="2023" name="Mol. Biol. Evol.">
        <title>Third-Generation Sequencing Reveals the Adaptive Role of the Epigenome in Three Deep-Sea Polychaetes.</title>
        <authorList>
            <person name="Perez M."/>
            <person name="Aroh O."/>
            <person name="Sun Y."/>
            <person name="Lan Y."/>
            <person name="Juniper S.K."/>
            <person name="Young C.R."/>
            <person name="Angers B."/>
            <person name="Qian P.Y."/>
        </authorList>
    </citation>
    <scope>NUCLEOTIDE SEQUENCE</scope>
    <source>
        <strain evidence="2">R07B-5</strain>
    </source>
</reference>
<organism evidence="2 3">
    <name type="scientific">Ridgeia piscesae</name>
    <name type="common">Tubeworm</name>
    <dbReference type="NCBI Taxonomy" id="27915"/>
    <lineage>
        <taxon>Eukaryota</taxon>
        <taxon>Metazoa</taxon>
        <taxon>Spiralia</taxon>
        <taxon>Lophotrochozoa</taxon>
        <taxon>Annelida</taxon>
        <taxon>Polychaeta</taxon>
        <taxon>Sedentaria</taxon>
        <taxon>Canalipalpata</taxon>
        <taxon>Sabellida</taxon>
        <taxon>Siboglinidae</taxon>
        <taxon>Ridgeia</taxon>
    </lineage>
</organism>